<organism evidence="1 2">
    <name type="scientific">Camellia lanceoleosa</name>
    <dbReference type="NCBI Taxonomy" id="1840588"/>
    <lineage>
        <taxon>Eukaryota</taxon>
        <taxon>Viridiplantae</taxon>
        <taxon>Streptophyta</taxon>
        <taxon>Embryophyta</taxon>
        <taxon>Tracheophyta</taxon>
        <taxon>Spermatophyta</taxon>
        <taxon>Magnoliopsida</taxon>
        <taxon>eudicotyledons</taxon>
        <taxon>Gunneridae</taxon>
        <taxon>Pentapetalae</taxon>
        <taxon>asterids</taxon>
        <taxon>Ericales</taxon>
        <taxon>Theaceae</taxon>
        <taxon>Camellia</taxon>
    </lineage>
</organism>
<dbReference type="Proteomes" id="UP001060215">
    <property type="component" value="Chromosome 10"/>
</dbReference>
<comment type="caution">
    <text evidence="1">The sequence shown here is derived from an EMBL/GenBank/DDBJ whole genome shotgun (WGS) entry which is preliminary data.</text>
</comment>
<accession>A0ACC0GB61</accession>
<protein>
    <submittedName>
        <fullName evidence="1">BTB/POZ domain-containing protein</fullName>
    </submittedName>
</protein>
<evidence type="ECO:0000313" key="2">
    <source>
        <dbReference type="Proteomes" id="UP001060215"/>
    </source>
</evidence>
<dbReference type="EMBL" id="CM045767">
    <property type="protein sequence ID" value="KAI7996876.1"/>
    <property type="molecule type" value="Genomic_DNA"/>
</dbReference>
<evidence type="ECO:0000313" key="1">
    <source>
        <dbReference type="EMBL" id="KAI7996876.1"/>
    </source>
</evidence>
<proteinExistence type="predicted"/>
<name>A0ACC0GB61_9ERIC</name>
<reference evidence="1 2" key="1">
    <citation type="journal article" date="2022" name="Plant J.">
        <title>Chromosome-level genome of Camellia lanceoleosa provides a valuable resource for understanding genome evolution and self-incompatibility.</title>
        <authorList>
            <person name="Gong W."/>
            <person name="Xiao S."/>
            <person name="Wang L."/>
            <person name="Liao Z."/>
            <person name="Chang Y."/>
            <person name="Mo W."/>
            <person name="Hu G."/>
            <person name="Li W."/>
            <person name="Zhao G."/>
            <person name="Zhu H."/>
            <person name="Hu X."/>
            <person name="Ji K."/>
            <person name="Xiang X."/>
            <person name="Song Q."/>
            <person name="Yuan D."/>
            <person name="Jin S."/>
            <person name="Zhang L."/>
        </authorList>
    </citation>
    <scope>NUCLEOTIDE SEQUENCE [LARGE SCALE GENOMIC DNA]</scope>
    <source>
        <strain evidence="1">SQ_2022a</strain>
    </source>
</reference>
<sequence length="82" mass="8912">MLMSLKRIRYSPTTAPQVMDSSTTTAVYSVESFSFSFSKFNSALTVGLLNLMSPPPPPSDKAQSSSTLFKMMASKPDSIPRS</sequence>
<keyword evidence="2" id="KW-1185">Reference proteome</keyword>
<gene>
    <name evidence="1" type="ORF">LOK49_LG10G00237</name>
</gene>